<sequence length="163" mass="18611">MFATTASDMDFMISYWHSRMTHKTKAHVRIVIPCLILWHIWTERNNVIHRGTTFNADIVIDRINLYLQWGTSAKTIEKTQWTECTPQIRVKFPEEGESGAKTPTGGGWIIRDERGFILGGFAMSTRVISKLEAGLKVICKGVEMAKQWGERFGSGQTHKRLLT</sequence>
<dbReference type="Proteomes" id="UP000298416">
    <property type="component" value="Unassembled WGS sequence"/>
</dbReference>
<dbReference type="AlphaFoldDB" id="A0A8X8Z2M2"/>
<protein>
    <recommendedName>
        <fullName evidence="1">RNase H type-1 domain-containing protein</fullName>
    </recommendedName>
</protein>
<reference evidence="2" key="1">
    <citation type="submission" date="2018-01" db="EMBL/GenBank/DDBJ databases">
        <authorList>
            <person name="Mao J.F."/>
        </authorList>
    </citation>
    <scope>NUCLEOTIDE SEQUENCE</scope>
    <source>
        <strain evidence="2">Huo1</strain>
        <tissue evidence="2">Leaf</tissue>
    </source>
</reference>
<name>A0A8X8Z2M2_SALSN</name>
<evidence type="ECO:0000259" key="1">
    <source>
        <dbReference type="Pfam" id="PF13456"/>
    </source>
</evidence>
<evidence type="ECO:0000313" key="2">
    <source>
        <dbReference type="EMBL" id="KAG6388949.1"/>
    </source>
</evidence>
<evidence type="ECO:0000313" key="3">
    <source>
        <dbReference type="Proteomes" id="UP000298416"/>
    </source>
</evidence>
<dbReference type="Pfam" id="PF13456">
    <property type="entry name" value="RVT_3"/>
    <property type="match status" value="1"/>
</dbReference>
<keyword evidence="3" id="KW-1185">Reference proteome</keyword>
<feature type="domain" description="RNase H type-1" evidence="1">
    <location>
        <begin position="101"/>
        <end position="149"/>
    </location>
</feature>
<dbReference type="GO" id="GO:0003676">
    <property type="term" value="F:nucleic acid binding"/>
    <property type="evidence" value="ECO:0007669"/>
    <property type="project" value="InterPro"/>
</dbReference>
<reference evidence="2" key="2">
    <citation type="submission" date="2020-08" db="EMBL/GenBank/DDBJ databases">
        <title>Plant Genome Project.</title>
        <authorList>
            <person name="Zhang R.-G."/>
        </authorList>
    </citation>
    <scope>NUCLEOTIDE SEQUENCE</scope>
    <source>
        <strain evidence="2">Huo1</strain>
        <tissue evidence="2">Leaf</tissue>
    </source>
</reference>
<dbReference type="InterPro" id="IPR002156">
    <property type="entry name" value="RNaseH_domain"/>
</dbReference>
<proteinExistence type="predicted"/>
<accession>A0A8X8Z2M2</accession>
<dbReference type="GO" id="GO:0004523">
    <property type="term" value="F:RNA-DNA hybrid ribonuclease activity"/>
    <property type="evidence" value="ECO:0007669"/>
    <property type="project" value="InterPro"/>
</dbReference>
<gene>
    <name evidence="2" type="ORF">SASPL_150386</name>
</gene>
<organism evidence="2">
    <name type="scientific">Salvia splendens</name>
    <name type="common">Scarlet sage</name>
    <dbReference type="NCBI Taxonomy" id="180675"/>
    <lineage>
        <taxon>Eukaryota</taxon>
        <taxon>Viridiplantae</taxon>
        <taxon>Streptophyta</taxon>
        <taxon>Embryophyta</taxon>
        <taxon>Tracheophyta</taxon>
        <taxon>Spermatophyta</taxon>
        <taxon>Magnoliopsida</taxon>
        <taxon>eudicotyledons</taxon>
        <taxon>Gunneridae</taxon>
        <taxon>Pentapetalae</taxon>
        <taxon>asterids</taxon>
        <taxon>lamiids</taxon>
        <taxon>Lamiales</taxon>
        <taxon>Lamiaceae</taxon>
        <taxon>Nepetoideae</taxon>
        <taxon>Mentheae</taxon>
        <taxon>Salviinae</taxon>
        <taxon>Salvia</taxon>
        <taxon>Salvia subgen. Calosphace</taxon>
        <taxon>core Calosphace</taxon>
    </lineage>
</organism>
<dbReference type="EMBL" id="PNBA02000020">
    <property type="protein sequence ID" value="KAG6388949.1"/>
    <property type="molecule type" value="Genomic_DNA"/>
</dbReference>
<comment type="caution">
    <text evidence="2">The sequence shown here is derived from an EMBL/GenBank/DDBJ whole genome shotgun (WGS) entry which is preliminary data.</text>
</comment>